<dbReference type="CDD" id="cd17503">
    <property type="entry name" value="MFS_LmrB_MDR_like"/>
    <property type="match status" value="1"/>
</dbReference>
<evidence type="ECO:0000256" key="8">
    <source>
        <dbReference type="SAM" id="Phobius"/>
    </source>
</evidence>
<feature type="transmembrane region" description="Helical" evidence="8">
    <location>
        <begin position="195"/>
        <end position="214"/>
    </location>
</feature>
<keyword evidence="11" id="KW-1185">Reference proteome</keyword>
<proteinExistence type="inferred from homology"/>
<feature type="transmembrane region" description="Helical" evidence="8">
    <location>
        <begin position="75"/>
        <end position="94"/>
    </location>
</feature>
<evidence type="ECO:0000256" key="5">
    <source>
        <dbReference type="ARBA" id="ARBA00022692"/>
    </source>
</evidence>
<evidence type="ECO:0000256" key="3">
    <source>
        <dbReference type="ARBA" id="ARBA00022448"/>
    </source>
</evidence>
<feature type="transmembrane region" description="Helical" evidence="8">
    <location>
        <begin position="482"/>
        <end position="500"/>
    </location>
</feature>
<keyword evidence="7 8" id="KW-0472">Membrane</keyword>
<feature type="domain" description="Major facilitator superfamily (MFS) profile" evidence="9">
    <location>
        <begin position="9"/>
        <end position="505"/>
    </location>
</feature>
<dbReference type="InterPro" id="IPR011701">
    <property type="entry name" value="MFS"/>
</dbReference>
<feature type="transmembrane region" description="Helical" evidence="8">
    <location>
        <begin position="163"/>
        <end position="183"/>
    </location>
</feature>
<dbReference type="SUPFAM" id="SSF103473">
    <property type="entry name" value="MFS general substrate transporter"/>
    <property type="match status" value="1"/>
</dbReference>
<keyword evidence="5 8" id="KW-0812">Transmembrane</keyword>
<accession>A0ABP8B9P6</accession>
<feature type="transmembrane region" description="Helical" evidence="8">
    <location>
        <begin position="47"/>
        <end position="68"/>
    </location>
</feature>
<feature type="transmembrane region" description="Helical" evidence="8">
    <location>
        <begin position="266"/>
        <end position="289"/>
    </location>
</feature>
<gene>
    <name evidence="10" type="ORF">GCM10022289_15050</name>
</gene>
<dbReference type="InterPro" id="IPR020846">
    <property type="entry name" value="MFS_dom"/>
</dbReference>
<evidence type="ECO:0000256" key="7">
    <source>
        <dbReference type="ARBA" id="ARBA00023136"/>
    </source>
</evidence>
<dbReference type="PRINTS" id="PR01036">
    <property type="entry name" value="TCRTETB"/>
</dbReference>
<dbReference type="RefSeq" id="WP_344850833.1">
    <property type="nucleotide sequence ID" value="NZ_BAABBY010000003.1"/>
</dbReference>
<evidence type="ECO:0000259" key="9">
    <source>
        <dbReference type="PROSITE" id="PS50850"/>
    </source>
</evidence>
<organism evidence="10 11">
    <name type="scientific">Pedobacter jeongneungensis</name>
    <dbReference type="NCBI Taxonomy" id="947309"/>
    <lineage>
        <taxon>Bacteria</taxon>
        <taxon>Pseudomonadati</taxon>
        <taxon>Bacteroidota</taxon>
        <taxon>Sphingobacteriia</taxon>
        <taxon>Sphingobacteriales</taxon>
        <taxon>Sphingobacteriaceae</taxon>
        <taxon>Pedobacter</taxon>
    </lineage>
</organism>
<keyword evidence="4" id="KW-1003">Cell membrane</keyword>
<protein>
    <submittedName>
        <fullName evidence="10">DHA2 family efflux MFS transporter permease subunit</fullName>
    </submittedName>
</protein>
<feature type="transmembrane region" description="Helical" evidence="8">
    <location>
        <begin position="362"/>
        <end position="381"/>
    </location>
</feature>
<comment type="caution">
    <text evidence="10">The sequence shown here is derived from an EMBL/GenBank/DDBJ whole genome shotgun (WGS) entry which is preliminary data.</text>
</comment>
<keyword evidence="6 8" id="KW-1133">Transmembrane helix</keyword>
<dbReference type="InterPro" id="IPR004638">
    <property type="entry name" value="EmrB-like"/>
</dbReference>
<keyword evidence="3" id="KW-0813">Transport</keyword>
<dbReference type="EMBL" id="BAABBY010000003">
    <property type="protein sequence ID" value="GAA4201513.1"/>
    <property type="molecule type" value="Genomic_DNA"/>
</dbReference>
<evidence type="ECO:0000256" key="4">
    <source>
        <dbReference type="ARBA" id="ARBA00022475"/>
    </source>
</evidence>
<dbReference type="Proteomes" id="UP001501772">
    <property type="component" value="Unassembled WGS sequence"/>
</dbReference>
<evidence type="ECO:0000313" key="10">
    <source>
        <dbReference type="EMBL" id="GAA4201513.1"/>
    </source>
</evidence>
<dbReference type="InterPro" id="IPR036259">
    <property type="entry name" value="MFS_trans_sf"/>
</dbReference>
<feature type="transmembrane region" description="Helical" evidence="8">
    <location>
        <begin position="132"/>
        <end position="151"/>
    </location>
</feature>
<dbReference type="Gene3D" id="1.20.1250.20">
    <property type="entry name" value="MFS general substrate transporter like domains"/>
    <property type="match status" value="1"/>
</dbReference>
<dbReference type="PANTHER" id="PTHR42718">
    <property type="entry name" value="MAJOR FACILITATOR SUPERFAMILY MULTIDRUG TRANSPORTER MFSC"/>
    <property type="match status" value="1"/>
</dbReference>
<sequence>MSSLKRTLLIITVLMAAVMELIDTTIVNVALSHMSGNLGATLEDTTWVVTAYAIANVIIIPMTSFLTAMFGRRNYYIGSIIIFVFCSIMCGGAPDIWTLVAFRFLQGLGGGALLSVSQAVIFELFPKEKQGVASAIFGIGVFIGPTIGPTMGGLIIDNYNWPLIFYINIPIGIAAAVSCYFLLTEPLIKPKINKVDWLGIILLAVGIGSLQTVLERGQTEDWFATGYIIVLTVTAIAALTAFILWELHVAHPVVNLRVFKSRSLSIAAILTFITGIGMFTSVFITPVLAQRLLGFTPTETGLMLLPSAVIAIFALIASGKLMAKGVSPILIVVLGFVCFIYFNWSMAGINFGISARAISINLIFRATAMAFLTVPLTMLAVSSLPPADIPQGASLNNMMRQLGGAFGISAVNTYYAQRIAVHRTDLLSHINIYNPQAVERLNSLTAYFQQKGINAMDARMKGIGVIEHTISTQSSMLSYIDCYYFVGLLFVVTLPLLLFVSKKPKNPAIGKMVISDH</sequence>
<evidence type="ECO:0000256" key="2">
    <source>
        <dbReference type="ARBA" id="ARBA00008537"/>
    </source>
</evidence>
<feature type="transmembrane region" description="Helical" evidence="8">
    <location>
        <begin position="301"/>
        <end position="318"/>
    </location>
</feature>
<comment type="subcellular location">
    <subcellularLocation>
        <location evidence="1">Cell membrane</location>
        <topology evidence="1">Multi-pass membrane protein</topology>
    </subcellularLocation>
</comment>
<feature type="transmembrane region" description="Helical" evidence="8">
    <location>
        <begin position="226"/>
        <end position="245"/>
    </location>
</feature>
<evidence type="ECO:0000256" key="6">
    <source>
        <dbReference type="ARBA" id="ARBA00022989"/>
    </source>
</evidence>
<name>A0ABP8B9P6_9SPHI</name>
<evidence type="ECO:0000256" key="1">
    <source>
        <dbReference type="ARBA" id="ARBA00004651"/>
    </source>
</evidence>
<reference evidence="11" key="1">
    <citation type="journal article" date="2019" name="Int. J. Syst. Evol. Microbiol.">
        <title>The Global Catalogue of Microorganisms (GCM) 10K type strain sequencing project: providing services to taxonomists for standard genome sequencing and annotation.</title>
        <authorList>
            <consortium name="The Broad Institute Genomics Platform"/>
            <consortium name="The Broad Institute Genome Sequencing Center for Infectious Disease"/>
            <person name="Wu L."/>
            <person name="Ma J."/>
        </authorList>
    </citation>
    <scope>NUCLEOTIDE SEQUENCE [LARGE SCALE GENOMIC DNA]</scope>
    <source>
        <strain evidence="11">JCM 17626</strain>
    </source>
</reference>
<feature type="transmembrane region" description="Helical" evidence="8">
    <location>
        <begin position="7"/>
        <end position="27"/>
    </location>
</feature>
<dbReference type="Pfam" id="PF07690">
    <property type="entry name" value="MFS_1"/>
    <property type="match status" value="1"/>
</dbReference>
<feature type="transmembrane region" description="Helical" evidence="8">
    <location>
        <begin position="100"/>
        <end position="125"/>
    </location>
</feature>
<feature type="transmembrane region" description="Helical" evidence="8">
    <location>
        <begin position="325"/>
        <end position="342"/>
    </location>
</feature>
<evidence type="ECO:0000313" key="11">
    <source>
        <dbReference type="Proteomes" id="UP001501772"/>
    </source>
</evidence>
<comment type="similarity">
    <text evidence="2">Belongs to the major facilitator superfamily. EmrB family.</text>
</comment>
<dbReference type="Gene3D" id="1.20.1720.10">
    <property type="entry name" value="Multidrug resistance protein D"/>
    <property type="match status" value="1"/>
</dbReference>
<dbReference type="PANTHER" id="PTHR42718:SF9">
    <property type="entry name" value="MAJOR FACILITATOR SUPERFAMILY MULTIDRUG TRANSPORTER MFSC"/>
    <property type="match status" value="1"/>
</dbReference>
<dbReference type="NCBIfam" id="TIGR00711">
    <property type="entry name" value="efflux_EmrB"/>
    <property type="match status" value="1"/>
</dbReference>
<dbReference type="PROSITE" id="PS50850">
    <property type="entry name" value="MFS"/>
    <property type="match status" value="1"/>
</dbReference>